<dbReference type="InterPro" id="IPR009244">
    <property type="entry name" value="Mediatior_Med7"/>
</dbReference>
<feature type="region of interest" description="Disordered" evidence="11">
    <location>
        <begin position="1"/>
        <end position="21"/>
    </location>
</feature>
<protein>
    <recommendedName>
        <fullName evidence="4 10">Mediator of RNA polymerase II transcription subunit 7</fullName>
    </recommendedName>
</protein>
<dbReference type="RefSeq" id="XP_007730886.1">
    <property type="nucleotide sequence ID" value="XM_007732696.1"/>
</dbReference>
<accession>W9Z4S3</accession>
<dbReference type="Proteomes" id="UP000019478">
    <property type="component" value="Unassembled WGS sequence"/>
</dbReference>
<comment type="subunit">
    <text evidence="3 10">Component of the Mediator complex.</text>
</comment>
<evidence type="ECO:0000256" key="6">
    <source>
        <dbReference type="ARBA" id="ARBA00023159"/>
    </source>
</evidence>
<comment type="caution">
    <text evidence="12">The sequence shown here is derived from an EMBL/GenBank/DDBJ whole genome shotgun (WGS) entry which is preliminary data.</text>
</comment>
<organism evidence="12 13">
    <name type="scientific">Capronia epimyces CBS 606.96</name>
    <dbReference type="NCBI Taxonomy" id="1182542"/>
    <lineage>
        <taxon>Eukaryota</taxon>
        <taxon>Fungi</taxon>
        <taxon>Dikarya</taxon>
        <taxon>Ascomycota</taxon>
        <taxon>Pezizomycotina</taxon>
        <taxon>Eurotiomycetes</taxon>
        <taxon>Chaetothyriomycetidae</taxon>
        <taxon>Chaetothyriales</taxon>
        <taxon>Herpotrichiellaceae</taxon>
        <taxon>Capronia</taxon>
    </lineage>
</organism>
<evidence type="ECO:0000256" key="11">
    <source>
        <dbReference type="SAM" id="MobiDB-lite"/>
    </source>
</evidence>
<keyword evidence="7 10" id="KW-0804">Transcription</keyword>
<dbReference type="EMBL" id="AMGY01000002">
    <property type="protein sequence ID" value="EXJ89489.1"/>
    <property type="molecule type" value="Genomic_DNA"/>
</dbReference>
<name>W9Z4S3_9EURO</name>
<evidence type="ECO:0000256" key="4">
    <source>
        <dbReference type="ARBA" id="ARBA00020631"/>
    </source>
</evidence>
<evidence type="ECO:0000256" key="3">
    <source>
        <dbReference type="ARBA" id="ARBA00011837"/>
    </source>
</evidence>
<dbReference type="InterPro" id="IPR037212">
    <property type="entry name" value="Med7/Med21-like"/>
</dbReference>
<dbReference type="PANTHER" id="PTHR21428">
    <property type="entry name" value="MEDIATOR OF RNA POLYMERASE II TRANSCRIPTION SUBUNIT 7"/>
    <property type="match status" value="1"/>
</dbReference>
<dbReference type="GeneID" id="19166686"/>
<dbReference type="Gene3D" id="6.10.140.200">
    <property type="match status" value="1"/>
</dbReference>
<evidence type="ECO:0000313" key="13">
    <source>
        <dbReference type="Proteomes" id="UP000019478"/>
    </source>
</evidence>
<dbReference type="GO" id="GO:0016592">
    <property type="term" value="C:mediator complex"/>
    <property type="evidence" value="ECO:0007669"/>
    <property type="project" value="InterPro"/>
</dbReference>
<dbReference type="STRING" id="1182542.W9Z4S3"/>
<dbReference type="GO" id="GO:0003712">
    <property type="term" value="F:transcription coregulator activity"/>
    <property type="evidence" value="ECO:0007669"/>
    <property type="project" value="InterPro"/>
</dbReference>
<evidence type="ECO:0000256" key="2">
    <source>
        <dbReference type="ARBA" id="ARBA00009994"/>
    </source>
</evidence>
<evidence type="ECO:0000313" key="12">
    <source>
        <dbReference type="EMBL" id="EXJ89489.1"/>
    </source>
</evidence>
<dbReference type="HOGENOM" id="CLU_065214_0_1_1"/>
<dbReference type="eggNOG" id="KOG0570">
    <property type="taxonomic scope" value="Eukaryota"/>
</dbReference>
<dbReference type="InterPro" id="IPR044888">
    <property type="entry name" value="Mediatior_Med7_sf"/>
</dbReference>
<keyword evidence="6 10" id="KW-0010">Activator</keyword>
<dbReference type="AlphaFoldDB" id="W9Z4S3"/>
<gene>
    <name evidence="12" type="ORF">A1O3_02556</name>
</gene>
<dbReference type="PANTHER" id="PTHR21428:SF11">
    <property type="entry name" value="MEDIATOR OF RNA POLYMERASE II TRANSCRIPTION SUBUNIT 7"/>
    <property type="match status" value="1"/>
</dbReference>
<comment type="subcellular location">
    <subcellularLocation>
        <location evidence="1 10">Nucleus</location>
    </subcellularLocation>
</comment>
<comment type="function">
    <text evidence="9">Component of the Mediator complex, a coactivator involved in the regulated transcription of nearly all RNA polymerase II-dependent genes. Mediator functions as a bridge to convey information from gene-specific regulatory proteins to the basal RNA polymerase II transcription machinery. Mediator is recruited to promoters by direct interactions with regulatory proteins and serves as a scaffold for the assembly of a functional preinitiation complex with RNA polymerase II and the general transcription factors.</text>
</comment>
<keyword evidence="5 10" id="KW-0805">Transcription regulation</keyword>
<keyword evidence="8 10" id="KW-0539">Nucleus</keyword>
<feature type="compositionally biased region" description="Low complexity" evidence="11">
    <location>
        <begin position="1"/>
        <end position="12"/>
    </location>
</feature>
<keyword evidence="13" id="KW-1185">Reference proteome</keyword>
<evidence type="ECO:0000256" key="5">
    <source>
        <dbReference type="ARBA" id="ARBA00023015"/>
    </source>
</evidence>
<dbReference type="OrthoDB" id="10253553at2759"/>
<evidence type="ECO:0000256" key="9">
    <source>
        <dbReference type="ARBA" id="ARBA00025687"/>
    </source>
</evidence>
<dbReference type="SUPFAM" id="SSF140718">
    <property type="entry name" value="Mediator hinge subcomplex-like"/>
    <property type="match status" value="1"/>
</dbReference>
<dbReference type="GO" id="GO:0006357">
    <property type="term" value="P:regulation of transcription by RNA polymerase II"/>
    <property type="evidence" value="ECO:0007669"/>
    <property type="project" value="InterPro"/>
</dbReference>
<comment type="similarity">
    <text evidence="2 10">Belongs to the Mediator complex subunit 7 family.</text>
</comment>
<sequence length="230" mass="26210">MADQEQLQQLPEAPFPAPPPFWKHFTVANEEQLKKSETAEGSLPLPLAYLRPPPPPPDSAEYYTTFGQKQVVDPTRPSSLPRDQLLFNPDDPNLNHAVILSRLTKSLLLNFLELTSILSLDPTKHAEKMEDIRQLVLNIHVVINVYRPHQARESVKELLEAVLENGQREIEECDRLKERVDEFLGNVGELKTTNVVEGPTQEDSAARQLSNDAKLEEQRQLWKLIHEMAD</sequence>
<evidence type="ECO:0000256" key="1">
    <source>
        <dbReference type="ARBA" id="ARBA00004123"/>
    </source>
</evidence>
<proteinExistence type="inferred from homology"/>
<dbReference type="Pfam" id="PF05983">
    <property type="entry name" value="Med7"/>
    <property type="match status" value="1"/>
</dbReference>
<evidence type="ECO:0000256" key="10">
    <source>
        <dbReference type="RuleBase" id="RU364060"/>
    </source>
</evidence>
<dbReference type="GO" id="GO:0070847">
    <property type="term" value="C:core mediator complex"/>
    <property type="evidence" value="ECO:0007669"/>
    <property type="project" value="TreeGrafter"/>
</dbReference>
<evidence type="ECO:0000256" key="8">
    <source>
        <dbReference type="ARBA" id="ARBA00023242"/>
    </source>
</evidence>
<reference evidence="12 13" key="1">
    <citation type="submission" date="2013-03" db="EMBL/GenBank/DDBJ databases">
        <title>The Genome Sequence of Capronia epimyces CBS 606.96.</title>
        <authorList>
            <consortium name="The Broad Institute Genomics Platform"/>
            <person name="Cuomo C."/>
            <person name="de Hoog S."/>
            <person name="Gorbushina A."/>
            <person name="Walker B."/>
            <person name="Young S.K."/>
            <person name="Zeng Q."/>
            <person name="Gargeya S."/>
            <person name="Fitzgerald M."/>
            <person name="Haas B."/>
            <person name="Abouelleil A."/>
            <person name="Allen A.W."/>
            <person name="Alvarado L."/>
            <person name="Arachchi H.M."/>
            <person name="Berlin A.M."/>
            <person name="Chapman S.B."/>
            <person name="Gainer-Dewar J."/>
            <person name="Goldberg J."/>
            <person name="Griggs A."/>
            <person name="Gujja S."/>
            <person name="Hansen M."/>
            <person name="Howarth C."/>
            <person name="Imamovic A."/>
            <person name="Ireland A."/>
            <person name="Larimer J."/>
            <person name="McCowan C."/>
            <person name="Murphy C."/>
            <person name="Pearson M."/>
            <person name="Poon T.W."/>
            <person name="Priest M."/>
            <person name="Roberts A."/>
            <person name="Saif S."/>
            <person name="Shea T."/>
            <person name="Sisk P."/>
            <person name="Sykes S."/>
            <person name="Wortman J."/>
            <person name="Nusbaum C."/>
            <person name="Birren B."/>
        </authorList>
    </citation>
    <scope>NUCLEOTIDE SEQUENCE [LARGE SCALE GENOMIC DNA]</scope>
    <source>
        <strain evidence="12 13">CBS 606.96</strain>
    </source>
</reference>
<dbReference type="Gene3D" id="6.10.140.1520">
    <property type="match status" value="1"/>
</dbReference>
<evidence type="ECO:0000256" key="7">
    <source>
        <dbReference type="ARBA" id="ARBA00023163"/>
    </source>
</evidence>